<sequence length="172" mass="18702">MVSTLDKEAPNLTAGGPPPKGGRISRSSQKTVKGFPRPQLDISAENFAKIVDTAFKFKLNPPFDPYANGINYLIASYINPYVGLTGYVGANPELRTECSSEGRNMVQLVAGLPGVESAQDAVIRWLLFERASQKVHPYNITVAEFTDRISDLRNKLGKKLGCEGRGLSLAMS</sequence>
<dbReference type="PANTHER" id="PTHR31694">
    <property type="entry name" value="DESICCATION-LIKE PROTEIN"/>
    <property type="match status" value="1"/>
</dbReference>
<dbReference type="OrthoDB" id="1001765at2759"/>
<evidence type="ECO:0000256" key="1">
    <source>
        <dbReference type="SAM" id="MobiDB-lite"/>
    </source>
</evidence>
<evidence type="ECO:0000313" key="2">
    <source>
        <dbReference type="EMBL" id="KAF3320927.1"/>
    </source>
</evidence>
<keyword evidence="3" id="KW-1185">Reference proteome</keyword>
<feature type="region of interest" description="Disordered" evidence="1">
    <location>
        <begin position="1"/>
        <end position="34"/>
    </location>
</feature>
<protein>
    <submittedName>
        <fullName evidence="2">Desiccation-related protein PCC13-62</fullName>
    </submittedName>
</protein>
<dbReference type="EMBL" id="SWLB01000028">
    <property type="protein sequence ID" value="KAF3320927.1"/>
    <property type="molecule type" value="Genomic_DNA"/>
</dbReference>
<gene>
    <name evidence="2" type="ORF">FCM35_KLT15061</name>
</gene>
<name>A0A833QLL5_9POAL</name>
<dbReference type="AlphaFoldDB" id="A0A833QLL5"/>
<organism evidence="2 3">
    <name type="scientific">Carex littledalei</name>
    <dbReference type="NCBI Taxonomy" id="544730"/>
    <lineage>
        <taxon>Eukaryota</taxon>
        <taxon>Viridiplantae</taxon>
        <taxon>Streptophyta</taxon>
        <taxon>Embryophyta</taxon>
        <taxon>Tracheophyta</taxon>
        <taxon>Spermatophyta</taxon>
        <taxon>Magnoliopsida</taxon>
        <taxon>Liliopsida</taxon>
        <taxon>Poales</taxon>
        <taxon>Cyperaceae</taxon>
        <taxon>Cyperoideae</taxon>
        <taxon>Cariceae</taxon>
        <taxon>Carex</taxon>
        <taxon>Carex subgen. Euthyceras</taxon>
    </lineage>
</organism>
<dbReference type="Proteomes" id="UP000623129">
    <property type="component" value="Unassembled WGS sequence"/>
</dbReference>
<dbReference type="InterPro" id="IPR052965">
    <property type="entry name" value="Pigment-catalase-like"/>
</dbReference>
<evidence type="ECO:0000313" key="3">
    <source>
        <dbReference type="Proteomes" id="UP000623129"/>
    </source>
</evidence>
<dbReference type="Pfam" id="PF13668">
    <property type="entry name" value="Ferritin_2"/>
    <property type="match status" value="1"/>
</dbReference>
<comment type="caution">
    <text evidence="2">The sequence shown here is derived from an EMBL/GenBank/DDBJ whole genome shotgun (WGS) entry which is preliminary data.</text>
</comment>
<reference evidence="2" key="1">
    <citation type="submission" date="2020-01" db="EMBL/GenBank/DDBJ databases">
        <title>Genome sequence of Kobresia littledalei, the first chromosome-level genome in the family Cyperaceae.</title>
        <authorList>
            <person name="Qu G."/>
        </authorList>
    </citation>
    <scope>NUCLEOTIDE SEQUENCE</scope>
    <source>
        <strain evidence="2">C.B.Clarke</strain>
        <tissue evidence="2">Leaf</tissue>
    </source>
</reference>
<proteinExistence type="predicted"/>
<accession>A0A833QLL5</accession>
<dbReference type="PANTHER" id="PTHR31694:SF12">
    <property type="entry name" value="DESICCATION-LIKE PROTEIN"/>
    <property type="match status" value="1"/>
</dbReference>